<dbReference type="SUPFAM" id="SSF51905">
    <property type="entry name" value="FAD/NAD(P)-binding domain"/>
    <property type="match status" value="1"/>
</dbReference>
<dbReference type="PANTHER" id="PTHR13789:SF318">
    <property type="entry name" value="GERANYLGERANYL DIPHOSPHATE REDUCTASE"/>
    <property type="match status" value="1"/>
</dbReference>
<dbReference type="InterPro" id="IPR002938">
    <property type="entry name" value="FAD-bd"/>
</dbReference>
<comment type="cofactor">
    <cofactor evidence="1">
        <name>FAD</name>
        <dbReference type="ChEBI" id="CHEBI:57692"/>
    </cofactor>
</comment>
<dbReference type="OrthoDB" id="9782160at2"/>
<dbReference type="RefSeq" id="WP_007106949.1">
    <property type="nucleotide sequence ID" value="NZ_BAER01000127.1"/>
</dbReference>
<protein>
    <submittedName>
        <fullName evidence="7">3-hydroxybenzoate 6-hydroxylase 1</fullName>
    </submittedName>
</protein>
<dbReference type="GO" id="GO:0004497">
    <property type="term" value="F:monooxygenase activity"/>
    <property type="evidence" value="ECO:0007669"/>
    <property type="project" value="UniProtKB-KW"/>
</dbReference>
<evidence type="ECO:0000313" key="7">
    <source>
        <dbReference type="EMBL" id="GAC35186.1"/>
    </source>
</evidence>
<dbReference type="PRINTS" id="PR00420">
    <property type="entry name" value="RNGMNOXGNASE"/>
</dbReference>
<evidence type="ECO:0000256" key="4">
    <source>
        <dbReference type="ARBA" id="ARBA00023002"/>
    </source>
</evidence>
<reference evidence="8" key="1">
    <citation type="journal article" date="2014" name="Environ. Microbiol.">
        <title>Comparative genomics of the marine bacterial genus Glaciecola reveals the high degree of genomic diversity and genomic characteristic for cold adaptation.</title>
        <authorList>
            <person name="Qin Q.L."/>
            <person name="Xie B.B."/>
            <person name="Yu Y."/>
            <person name="Shu Y.L."/>
            <person name="Rong J.C."/>
            <person name="Zhang Y.J."/>
            <person name="Zhao D.L."/>
            <person name="Chen X.L."/>
            <person name="Zhang X.Y."/>
            <person name="Chen B."/>
            <person name="Zhou B.C."/>
            <person name="Zhang Y.Z."/>
        </authorList>
    </citation>
    <scope>NUCLEOTIDE SEQUENCE [LARGE SCALE GENOMIC DNA]</scope>
    <source>
        <strain evidence="8">LMG 21857</strain>
    </source>
</reference>
<evidence type="ECO:0000256" key="5">
    <source>
        <dbReference type="ARBA" id="ARBA00023033"/>
    </source>
</evidence>
<keyword evidence="2" id="KW-0285">Flavoprotein</keyword>
<dbReference type="STRING" id="1129793.GPLA_4307"/>
<dbReference type="GO" id="GO:0071949">
    <property type="term" value="F:FAD binding"/>
    <property type="evidence" value="ECO:0007669"/>
    <property type="project" value="InterPro"/>
</dbReference>
<dbReference type="SUPFAM" id="SSF54373">
    <property type="entry name" value="FAD-linked reductases, C-terminal domain"/>
    <property type="match status" value="1"/>
</dbReference>
<dbReference type="AlphaFoldDB" id="K6ZGP0"/>
<keyword evidence="5" id="KW-0503">Monooxygenase</keyword>
<name>K6ZGP0_9ALTE</name>
<dbReference type="Proteomes" id="UP000006322">
    <property type="component" value="Unassembled WGS sequence"/>
</dbReference>
<feature type="domain" description="FAD-binding" evidence="6">
    <location>
        <begin position="5"/>
        <end position="349"/>
    </location>
</feature>
<evidence type="ECO:0000256" key="2">
    <source>
        <dbReference type="ARBA" id="ARBA00022630"/>
    </source>
</evidence>
<accession>K6ZGP0</accession>
<organism evidence="7 8">
    <name type="scientific">Paraglaciecola polaris LMG 21857</name>
    <dbReference type="NCBI Taxonomy" id="1129793"/>
    <lineage>
        <taxon>Bacteria</taxon>
        <taxon>Pseudomonadati</taxon>
        <taxon>Pseudomonadota</taxon>
        <taxon>Gammaproteobacteria</taxon>
        <taxon>Alteromonadales</taxon>
        <taxon>Alteromonadaceae</taxon>
        <taxon>Paraglaciecola</taxon>
    </lineage>
</organism>
<gene>
    <name evidence="7" type="primary">xlnD</name>
    <name evidence="7" type="ORF">GPLA_4307</name>
</gene>
<dbReference type="Gene3D" id="3.50.50.60">
    <property type="entry name" value="FAD/NAD(P)-binding domain"/>
    <property type="match status" value="1"/>
</dbReference>
<evidence type="ECO:0000313" key="8">
    <source>
        <dbReference type="Proteomes" id="UP000006322"/>
    </source>
</evidence>
<keyword evidence="8" id="KW-1185">Reference proteome</keyword>
<sequence>MPNNIIIAGGGIGGLSAALALKRKGFTVHVLEKSDALGEVGAGIQLSPNAMHVLMQLGLSDAILSLGFLPQYATMRHYQDGSEYLRMPLGQEARQKYAAPYVHVHRADLHRVLYQAALERGVKISLNAQVEHYQHVAGSTGTEVLIRLHDGGQLRCDVLVGADGIRSSVKKCMLPQSALEFTGHVAWRGTLKSKDVPASLVKPEANLWIGPGAHLVSYYVRGGEEINVIAVQEREQWNDERWSVPGDISELRQAFSSWHPDVTQLLNKLDSCFLWGLFASQPLVSWVDGQVALLGDACHPMLPFVAQGAAMAIEDGFSLANALENAEDIHNGLLSYQLARSARVTKVQQMAANNADLYHMKGVSAKAKLTMLKATSRLFPRLASLPMAFIYHYNNTQ</sequence>
<dbReference type="InterPro" id="IPR036188">
    <property type="entry name" value="FAD/NAD-bd_sf"/>
</dbReference>
<dbReference type="EMBL" id="BAER01000127">
    <property type="protein sequence ID" value="GAC35186.1"/>
    <property type="molecule type" value="Genomic_DNA"/>
</dbReference>
<evidence type="ECO:0000256" key="3">
    <source>
        <dbReference type="ARBA" id="ARBA00022827"/>
    </source>
</evidence>
<evidence type="ECO:0000259" key="6">
    <source>
        <dbReference type="Pfam" id="PF01494"/>
    </source>
</evidence>
<dbReference type="InterPro" id="IPR050493">
    <property type="entry name" value="FAD-dep_Monooxygenase_BioMet"/>
</dbReference>
<proteinExistence type="predicted"/>
<keyword evidence="4" id="KW-0560">Oxidoreductase</keyword>
<comment type="caution">
    <text evidence="7">The sequence shown here is derived from an EMBL/GenBank/DDBJ whole genome shotgun (WGS) entry which is preliminary data.</text>
</comment>
<dbReference type="Pfam" id="PF01494">
    <property type="entry name" value="FAD_binding_3"/>
    <property type="match status" value="1"/>
</dbReference>
<evidence type="ECO:0000256" key="1">
    <source>
        <dbReference type="ARBA" id="ARBA00001974"/>
    </source>
</evidence>
<dbReference type="PANTHER" id="PTHR13789">
    <property type="entry name" value="MONOOXYGENASE"/>
    <property type="match status" value="1"/>
</dbReference>
<keyword evidence="3" id="KW-0274">FAD</keyword>